<dbReference type="InterPro" id="IPR023155">
    <property type="entry name" value="Cyt_c-552/4"/>
</dbReference>
<name>A0A6S6U099_9BACT</name>
<dbReference type="Gene3D" id="1.10.1130.10">
    <property type="entry name" value="Flavocytochrome C3, Chain A"/>
    <property type="match status" value="1"/>
</dbReference>
<evidence type="ECO:0000259" key="2">
    <source>
        <dbReference type="Pfam" id="PF13435"/>
    </source>
</evidence>
<evidence type="ECO:0000256" key="1">
    <source>
        <dbReference type="SAM" id="SignalP"/>
    </source>
</evidence>
<evidence type="ECO:0000313" key="3">
    <source>
        <dbReference type="EMBL" id="CAA6823777.1"/>
    </source>
</evidence>
<dbReference type="AlphaFoldDB" id="A0A6S6U099"/>
<dbReference type="SUPFAM" id="SSF48695">
    <property type="entry name" value="Multiheme cytochromes"/>
    <property type="match status" value="1"/>
</dbReference>
<protein>
    <recommendedName>
        <fullName evidence="2">Cytochrome c-552/4 domain-containing protein</fullName>
    </recommendedName>
</protein>
<organism evidence="3">
    <name type="scientific">uncultured Sulfurovum sp</name>
    <dbReference type="NCBI Taxonomy" id="269237"/>
    <lineage>
        <taxon>Bacteria</taxon>
        <taxon>Pseudomonadati</taxon>
        <taxon>Campylobacterota</taxon>
        <taxon>Epsilonproteobacteria</taxon>
        <taxon>Campylobacterales</taxon>
        <taxon>Sulfurovaceae</taxon>
        <taxon>Sulfurovum</taxon>
        <taxon>environmental samples</taxon>
    </lineage>
</organism>
<accession>A0A6S6U099</accession>
<dbReference type="InterPro" id="IPR036280">
    <property type="entry name" value="Multihaem_cyt_sf"/>
</dbReference>
<feature type="signal peptide" evidence="1">
    <location>
        <begin position="1"/>
        <end position="23"/>
    </location>
</feature>
<keyword evidence="1" id="KW-0732">Signal</keyword>
<feature type="domain" description="Cytochrome c-552/4" evidence="2">
    <location>
        <begin position="30"/>
        <end position="116"/>
    </location>
</feature>
<dbReference type="EMBL" id="CACVAS010000117">
    <property type="protein sequence ID" value="CAA6823777.1"/>
    <property type="molecule type" value="Genomic_DNA"/>
</dbReference>
<dbReference type="Pfam" id="PF13435">
    <property type="entry name" value="Cytochrome_C554"/>
    <property type="match status" value="1"/>
</dbReference>
<feature type="chain" id="PRO_5028140704" description="Cytochrome c-552/4 domain-containing protein" evidence="1">
    <location>
        <begin position="24"/>
        <end position="371"/>
    </location>
</feature>
<sequence length="371" mass="41754">MKEFLMKYILLLSALYVSMYAHPTFEPSQTCKSCHPTIYKEFQSTQHAKASIFDDEIHAAVWKKHPKNTKMSSYACAKCHTPSASNYGALVEKHNGVVPDANDTTQREGISCAYCHRIESIKPGHMSNTNIIAKEGKAYFGSLKSHIESPFHKIKTDSKHFNSGNVCVGCHSHKKNKYDINVCSTNIDNELDGSNCVSCHMPKVKGSVSTMHKTKEHAFHGFPGTHSHQGMLTQYVDIILKRHERTFDITIDNKSSHALALHPMRVMQLRAKITRKSKVIDLAVKNFARVIGAEGKGTPPWLANEVVQDTAVKANEKRVVTFNDVLEKGDRLEVTIGYFLVNPKMLKSLDLDKSVIATKFHHFKTEKFEIK</sequence>
<gene>
    <name evidence="3" type="ORF">HELGO_WM981</name>
</gene>
<reference evidence="3" key="1">
    <citation type="submission" date="2020-01" db="EMBL/GenBank/DDBJ databases">
        <authorList>
            <person name="Meier V. D."/>
            <person name="Meier V D."/>
        </authorList>
    </citation>
    <scope>NUCLEOTIDE SEQUENCE</scope>
    <source>
        <strain evidence="3">HLG_WM_MAG_01</strain>
    </source>
</reference>
<proteinExistence type="predicted"/>